<organism evidence="1 2">
    <name type="scientific">Choristoneura fumiferana</name>
    <name type="common">Spruce budworm moth</name>
    <name type="synonym">Archips fumiferana</name>
    <dbReference type="NCBI Taxonomy" id="7141"/>
    <lineage>
        <taxon>Eukaryota</taxon>
        <taxon>Metazoa</taxon>
        <taxon>Ecdysozoa</taxon>
        <taxon>Arthropoda</taxon>
        <taxon>Hexapoda</taxon>
        <taxon>Insecta</taxon>
        <taxon>Pterygota</taxon>
        <taxon>Neoptera</taxon>
        <taxon>Endopterygota</taxon>
        <taxon>Lepidoptera</taxon>
        <taxon>Glossata</taxon>
        <taxon>Ditrysia</taxon>
        <taxon>Tortricoidea</taxon>
        <taxon>Tortricidae</taxon>
        <taxon>Tortricinae</taxon>
        <taxon>Choristoneura</taxon>
    </lineage>
</organism>
<proteinExistence type="predicted"/>
<evidence type="ECO:0000313" key="2">
    <source>
        <dbReference type="Proteomes" id="UP001064048"/>
    </source>
</evidence>
<dbReference type="Proteomes" id="UP001064048">
    <property type="component" value="Chromosome 27"/>
</dbReference>
<comment type="caution">
    <text evidence="1">The sequence shown here is derived from an EMBL/GenBank/DDBJ whole genome shotgun (WGS) entry which is preliminary data.</text>
</comment>
<protein>
    <submittedName>
        <fullName evidence="1">Uncharacterized protein</fullName>
    </submittedName>
</protein>
<keyword evidence="2" id="KW-1185">Reference proteome</keyword>
<accession>A0ACC0KZH1</accession>
<name>A0ACC0KZH1_CHOFU</name>
<gene>
    <name evidence="1" type="ORF">MSG28_015083</name>
</gene>
<evidence type="ECO:0000313" key="1">
    <source>
        <dbReference type="EMBL" id="KAI8441494.1"/>
    </source>
</evidence>
<reference evidence="1 2" key="1">
    <citation type="journal article" date="2022" name="Genome Biol. Evol.">
        <title>The Spruce Budworm Genome: Reconstructing the Evolutionary History of Antifreeze Proteins.</title>
        <authorList>
            <person name="Beliveau C."/>
            <person name="Gagne P."/>
            <person name="Picq S."/>
            <person name="Vernygora O."/>
            <person name="Keeling C.I."/>
            <person name="Pinkney K."/>
            <person name="Doucet D."/>
            <person name="Wen F."/>
            <person name="Johnston J.S."/>
            <person name="Maaroufi H."/>
            <person name="Boyle B."/>
            <person name="Laroche J."/>
            <person name="Dewar K."/>
            <person name="Juretic N."/>
            <person name="Blackburn G."/>
            <person name="Nisole A."/>
            <person name="Brunet B."/>
            <person name="Brandao M."/>
            <person name="Lumley L."/>
            <person name="Duan J."/>
            <person name="Quan G."/>
            <person name="Lucarotti C.J."/>
            <person name="Roe A.D."/>
            <person name="Sperling F.A.H."/>
            <person name="Levesque R.C."/>
            <person name="Cusson M."/>
        </authorList>
    </citation>
    <scope>NUCLEOTIDE SEQUENCE [LARGE SCALE GENOMIC DNA]</scope>
    <source>
        <strain evidence="1">Glfc:IPQL:Cfum</strain>
    </source>
</reference>
<sequence length="502" mass="54652">MANEQMGLLMVNGATGESISFGEIAQQSMNLALSLSQLGVGKGKTVAICSENRLEFWGAAIGSICTGAVLTTFSDIYTEHEFIHVGDISKPQYIICSPQAYKTHEKIFRNLKYVQKVIVFGDDKPPNTVSFNELVARSVRFQEFQVADVDGTKDTLFVLYSSGTTGLPKGVMLTHLNVLITSTVPTITRGNLDNIYELVSSPWYHAMGLNMSFLLIAKGVNVVFLPKYDTGLVLKCITKYKIASINTVPPVLVAFTKHANKEDLSSVRVIYSGAAPVNKDTLEAVKKMFPNVSTVYQGYGMTESTLGLMRDIGLSSSPKLGSVGKVGSGIVAKVVDLTTNKALGPNQPGEICVKGAIMMKGYVGKDRREDFDEEGFFRTGDVGYYDQDGYFFIVDRLKEMIKYNAHQVAPAEIEAVLLQHPGVRDAGVVGVPHAGAGEVPRAFVAVQPGASVTAEELQKFVAERLSNPKHLRGGVRFVQDIPKNPSGKIMRRHLRAMVDSKL</sequence>
<dbReference type="EMBL" id="CM046127">
    <property type="protein sequence ID" value="KAI8441494.1"/>
    <property type="molecule type" value="Genomic_DNA"/>
</dbReference>